<dbReference type="Gene3D" id="4.10.60.10">
    <property type="entry name" value="Zinc finger, CCHC-type"/>
    <property type="match status" value="1"/>
</dbReference>
<dbReference type="GO" id="GO:0008270">
    <property type="term" value="F:zinc ion binding"/>
    <property type="evidence" value="ECO:0007669"/>
    <property type="project" value="UniProtKB-KW"/>
</dbReference>
<evidence type="ECO:0000256" key="1">
    <source>
        <dbReference type="PROSITE-ProRule" id="PRU00047"/>
    </source>
</evidence>
<dbReference type="PANTHER" id="PTHR33325">
    <property type="entry name" value="ZINC FINGER, CCHC-TYPE-RELATED"/>
    <property type="match status" value="1"/>
</dbReference>
<dbReference type="Proteomes" id="UP001497457">
    <property type="component" value="Chromosome 15b"/>
</dbReference>
<dbReference type="PANTHER" id="PTHR33325:SF7">
    <property type="entry name" value="CCHC-TYPE DOMAIN-CONTAINING PROTEIN"/>
    <property type="match status" value="1"/>
</dbReference>
<evidence type="ECO:0000259" key="3">
    <source>
        <dbReference type="PROSITE" id="PS50158"/>
    </source>
</evidence>
<feature type="compositionally biased region" description="Pro residues" evidence="2">
    <location>
        <begin position="109"/>
        <end position="119"/>
    </location>
</feature>
<organism evidence="4 5">
    <name type="scientific">Urochloa decumbens</name>
    <dbReference type="NCBI Taxonomy" id="240449"/>
    <lineage>
        <taxon>Eukaryota</taxon>
        <taxon>Viridiplantae</taxon>
        <taxon>Streptophyta</taxon>
        <taxon>Embryophyta</taxon>
        <taxon>Tracheophyta</taxon>
        <taxon>Spermatophyta</taxon>
        <taxon>Magnoliopsida</taxon>
        <taxon>Liliopsida</taxon>
        <taxon>Poales</taxon>
        <taxon>Poaceae</taxon>
        <taxon>PACMAD clade</taxon>
        <taxon>Panicoideae</taxon>
        <taxon>Panicodae</taxon>
        <taxon>Paniceae</taxon>
        <taxon>Melinidinae</taxon>
        <taxon>Urochloa</taxon>
    </lineage>
</organism>
<feature type="compositionally biased region" description="Basic and acidic residues" evidence="2">
    <location>
        <begin position="447"/>
        <end position="456"/>
    </location>
</feature>
<dbReference type="EMBL" id="OZ075125">
    <property type="protein sequence ID" value="CAL4934619.1"/>
    <property type="molecule type" value="Genomic_DNA"/>
</dbReference>
<keyword evidence="5" id="KW-1185">Reference proteome</keyword>
<feature type="region of interest" description="Disordered" evidence="2">
    <location>
        <begin position="221"/>
        <end position="256"/>
    </location>
</feature>
<feature type="compositionally biased region" description="Polar residues" evidence="2">
    <location>
        <begin position="628"/>
        <end position="641"/>
    </location>
</feature>
<feature type="region of interest" description="Disordered" evidence="2">
    <location>
        <begin position="93"/>
        <end position="133"/>
    </location>
</feature>
<proteinExistence type="predicted"/>
<sequence length="783" mass="81723">MDSRNGKAAAAAPPLAQYHLPHALLALPDMDRPPAILEMWELEAVAAALPAKKRRLRETYDRLAASAPAPLPFRWDDLDAYISSLQYSATLRHRQRRREELHGSSSRPAPAPAAIPAAPPATGHPTRALEKSRPVHVPIPPVVSESEPVAISRDVQVVEESEPARAPDPPAPAAAVTGVDVGKGKKRKASVSSDDADAIHAAAIRSVQQEAQAEMPKMHEDVSAAASPLEDTNCDGDKSMPVPPGPADGDGLAAAAAAANTSTDATAQVLGPVPVSKVAAVVPPELPVVSELAAAPARHATNGRARPAGHLPPQRSRRPPRPVPAPSAAPVVAGGNQDAAEAANQNNDSAVATNTSRDGGEDEASPCLVGLGTTFSTAQVVEPVPVSKITGVRHESPAATLHHASVNAAASPPKVASFTLAMVVPKQEQVIEEVLVPDVEMEIVEAEKPKQERPSDEAPDVEMEIVEPEPEETPPLIEEDAPPVVDKKASPLQVKVQEADKVSPLALACSNGSVIAQAGVQQVDAASATVPKSSPAAMHDVPNVLQASGASKSAAAATGLALPAVSQDDACKVSPVIPPRRGDDGLVQPSVSTVAPAAGREATPPQKASDKHVLQKQHMPKQAYHGPVSSSGQKQNHSFSRNHGGRPAGSQPVPEAHAAVASRWTWNKKPGDGTGSPGHSGFATARGMQGDGSGNNKGNAKWKKPPMFCNKCGCRGHLAETCRTAKHLVALYQRAKEEEKNQICYRCGCTGHWSRKCRTPKHLVDLYQKDQAAKRAAQGNGSP</sequence>
<keyword evidence="1" id="KW-0862">Zinc</keyword>
<dbReference type="InterPro" id="IPR036875">
    <property type="entry name" value="Znf_CCHC_sf"/>
</dbReference>
<name>A0ABC8Y0L8_9POAL</name>
<protein>
    <recommendedName>
        <fullName evidence="3">CCHC-type domain-containing protein</fullName>
    </recommendedName>
</protein>
<accession>A0ABC8Y0L8</accession>
<dbReference type="PROSITE" id="PS50158">
    <property type="entry name" value="ZF_CCHC"/>
    <property type="match status" value="2"/>
</dbReference>
<dbReference type="SMART" id="SM00343">
    <property type="entry name" value="ZnF_C2HC"/>
    <property type="match status" value="2"/>
</dbReference>
<dbReference type="InterPro" id="IPR001878">
    <property type="entry name" value="Znf_CCHC"/>
</dbReference>
<keyword evidence="1" id="KW-0479">Metal-binding</keyword>
<feature type="region of interest" description="Disordered" evidence="2">
    <location>
        <begin position="565"/>
        <end position="700"/>
    </location>
</feature>
<feature type="region of interest" description="Disordered" evidence="2">
    <location>
        <begin position="297"/>
        <end position="365"/>
    </location>
</feature>
<keyword evidence="1" id="KW-0863">Zinc-finger</keyword>
<evidence type="ECO:0000313" key="4">
    <source>
        <dbReference type="EMBL" id="CAL4934619.1"/>
    </source>
</evidence>
<gene>
    <name evidence="4" type="ORF">URODEC1_LOCUS28780</name>
</gene>
<feature type="compositionally biased region" description="Low complexity" evidence="2">
    <location>
        <begin position="247"/>
        <end position="256"/>
    </location>
</feature>
<reference evidence="5" key="1">
    <citation type="submission" date="2024-06" db="EMBL/GenBank/DDBJ databases">
        <authorList>
            <person name="Ryan C."/>
        </authorList>
    </citation>
    <scope>NUCLEOTIDE SEQUENCE [LARGE SCALE GENOMIC DNA]</scope>
</reference>
<feature type="region of interest" description="Disordered" evidence="2">
    <location>
        <begin position="159"/>
        <end position="194"/>
    </location>
</feature>
<evidence type="ECO:0000256" key="2">
    <source>
        <dbReference type="SAM" id="MobiDB-lite"/>
    </source>
</evidence>
<dbReference type="SUPFAM" id="SSF57756">
    <property type="entry name" value="Retrovirus zinc finger-like domains"/>
    <property type="match status" value="1"/>
</dbReference>
<feature type="compositionally biased region" description="Low complexity" evidence="2">
    <location>
        <begin position="328"/>
        <end position="350"/>
    </location>
</feature>
<feature type="domain" description="CCHC-type" evidence="3">
    <location>
        <begin position="709"/>
        <end position="723"/>
    </location>
</feature>
<evidence type="ECO:0000313" key="5">
    <source>
        <dbReference type="Proteomes" id="UP001497457"/>
    </source>
</evidence>
<feature type="domain" description="CCHC-type" evidence="3">
    <location>
        <begin position="744"/>
        <end position="758"/>
    </location>
</feature>
<dbReference type="AlphaFoldDB" id="A0ABC8Y0L8"/>
<feature type="region of interest" description="Disordered" evidence="2">
    <location>
        <begin position="447"/>
        <end position="482"/>
    </location>
</feature>
<reference evidence="4 5" key="2">
    <citation type="submission" date="2024-10" db="EMBL/GenBank/DDBJ databases">
        <authorList>
            <person name="Ryan C."/>
        </authorList>
    </citation>
    <scope>NUCLEOTIDE SEQUENCE [LARGE SCALE GENOMIC DNA]</scope>
</reference>
<feature type="compositionally biased region" description="Acidic residues" evidence="2">
    <location>
        <begin position="457"/>
        <end position="481"/>
    </location>
</feature>